<dbReference type="STRING" id="1265820.PCORN_07920"/>
<accession>W7C145</accession>
<dbReference type="EMBL" id="AODE01000014">
    <property type="protein sequence ID" value="EUJ30925.1"/>
    <property type="molecule type" value="Genomic_DNA"/>
</dbReference>
<dbReference type="Gene3D" id="3.40.50.1110">
    <property type="entry name" value="SGNH hydrolase"/>
    <property type="match status" value="1"/>
</dbReference>
<keyword evidence="2" id="KW-0012">Acyltransferase</keyword>
<evidence type="ECO:0000313" key="2">
    <source>
        <dbReference type="EMBL" id="EUJ30925.1"/>
    </source>
</evidence>
<dbReference type="GO" id="GO:0016746">
    <property type="term" value="F:acyltransferase activity"/>
    <property type="evidence" value="ECO:0007669"/>
    <property type="project" value="UniProtKB-KW"/>
</dbReference>
<feature type="compositionally biased region" description="Pro residues" evidence="1">
    <location>
        <begin position="1"/>
        <end position="15"/>
    </location>
</feature>
<organism evidence="2 3">
    <name type="scientific">Listeria cornellensis FSL F6-0969</name>
    <dbReference type="NCBI Taxonomy" id="1265820"/>
    <lineage>
        <taxon>Bacteria</taxon>
        <taxon>Bacillati</taxon>
        <taxon>Bacillota</taxon>
        <taxon>Bacilli</taxon>
        <taxon>Bacillales</taxon>
        <taxon>Listeriaceae</taxon>
        <taxon>Listeria</taxon>
    </lineage>
</organism>
<feature type="region of interest" description="Disordered" evidence="1">
    <location>
        <begin position="1"/>
        <end position="24"/>
    </location>
</feature>
<proteinExistence type="predicted"/>
<protein>
    <submittedName>
        <fullName evidence="2">Putative acyltransferase</fullName>
    </submittedName>
</protein>
<gene>
    <name evidence="2" type="ORF">PCORN_07920</name>
</gene>
<sequence>MPKPDTPAKPSPPPKKNAAKTPVTPDKISYTQTLAIGDSLMIDIQPVLEKSVPNIAIDGLVGRQMADAINTATQYNKYNSKGSAVILELGTNGPFALKKMEQLVQMFDQASIYLVNTRVPRPWESEVNKSIDKIDAEYDNVTRVDWYSLAVDHPEYFGRDGVHLTKKGVSAYVGLLTNKMAH</sequence>
<evidence type="ECO:0000313" key="3">
    <source>
        <dbReference type="Proteomes" id="UP000019254"/>
    </source>
</evidence>
<dbReference type="AlphaFoldDB" id="W7C145"/>
<dbReference type="PATRIC" id="fig|1265820.5.peg.1552"/>
<reference evidence="2 3" key="1">
    <citation type="journal article" date="2014" name="Int. J. Syst. Evol. Microbiol.">
        <title>Listeria floridensis sp. nov., Listeria aquatica sp. nov., Listeria cornellensis sp. nov., Listeria riparia sp. nov. and Listeria grandensis sp. nov., from agricultural and natural environments.</title>
        <authorList>
            <person name="den Bakker H.C."/>
            <person name="Warchocki S."/>
            <person name="Wright E.M."/>
            <person name="Allred A.F."/>
            <person name="Ahlstrom C."/>
            <person name="Manuel C.S."/>
            <person name="Stasiewicz M.J."/>
            <person name="Burrell A."/>
            <person name="Roof S."/>
            <person name="Strawn L."/>
            <person name="Fortes E.D."/>
            <person name="Nightingale K.K."/>
            <person name="Kephart D."/>
            <person name="Wiedmann M."/>
        </authorList>
    </citation>
    <scope>NUCLEOTIDE SEQUENCE [LARGE SCALE GENOMIC DNA]</scope>
    <source>
        <strain evidence="3">FSL F6-969</strain>
    </source>
</reference>
<dbReference type="Proteomes" id="UP000019254">
    <property type="component" value="Unassembled WGS sequence"/>
</dbReference>
<keyword evidence="2" id="KW-0808">Transferase</keyword>
<evidence type="ECO:0000256" key="1">
    <source>
        <dbReference type="SAM" id="MobiDB-lite"/>
    </source>
</evidence>
<dbReference type="CDD" id="cd01840">
    <property type="entry name" value="SGNH_hydrolase_yrhL_like"/>
    <property type="match status" value="1"/>
</dbReference>
<name>W7C145_9LIST</name>
<dbReference type="InterPro" id="IPR036514">
    <property type="entry name" value="SGNH_hydro_sf"/>
</dbReference>
<dbReference type="SUPFAM" id="SSF52266">
    <property type="entry name" value="SGNH hydrolase"/>
    <property type="match status" value="1"/>
</dbReference>
<comment type="caution">
    <text evidence="2">The sequence shown here is derived from an EMBL/GenBank/DDBJ whole genome shotgun (WGS) entry which is preliminary data.</text>
</comment>
<keyword evidence="3" id="KW-1185">Reference proteome</keyword>